<dbReference type="InterPro" id="IPR003497">
    <property type="entry name" value="BRO_N_domain"/>
</dbReference>
<evidence type="ECO:0000259" key="2">
    <source>
        <dbReference type="Pfam" id="PF02498"/>
    </source>
</evidence>
<dbReference type="EMBL" id="BK016052">
    <property type="protein sequence ID" value="DAF91352.1"/>
    <property type="molecule type" value="Genomic_DNA"/>
</dbReference>
<sequence length="301" mass="34495">MNNDDQITILQSHFDSIVYTDVETSVEFWYARDLQPYLGYKEWRNFETAIDRAKQSCKASGFQCSDHFVGVNKMIVVGKGAQREVSDYKLTRYACYLIAQNGDPSKKEIAFAQCYFAVQTRRQELIQDRMNLLTRLEAREKLKESEKRLSQNIYERGVDDAGFGRIRAKGDQALFGGKATSHMKSLLAVPPNRPLADFLPSVTIAAKNLATEMTNYNVEANDLMGEHNITREHVQNNKGVREMLVGRGIHPEKLPPAEDIKKLERRVKSEEKRIEQSSRLAIEDKNCSRKKTKSENRTEEP</sequence>
<dbReference type="NCBIfam" id="NF008573">
    <property type="entry name" value="PRK11525.1"/>
    <property type="match status" value="1"/>
</dbReference>
<evidence type="ECO:0000256" key="1">
    <source>
        <dbReference type="SAM" id="MobiDB-lite"/>
    </source>
</evidence>
<proteinExistence type="predicted"/>
<accession>A0A8S5UA58</accession>
<organism evidence="3">
    <name type="scientific">Myoviridae sp. ctZYN8</name>
    <dbReference type="NCBI Taxonomy" id="2825128"/>
    <lineage>
        <taxon>Viruses</taxon>
        <taxon>Duplodnaviria</taxon>
        <taxon>Heunggongvirae</taxon>
        <taxon>Uroviricota</taxon>
        <taxon>Caudoviricetes</taxon>
    </lineage>
</organism>
<name>A0A8S5UA58_9CAUD</name>
<dbReference type="Pfam" id="PF02498">
    <property type="entry name" value="Bro-N"/>
    <property type="match status" value="1"/>
</dbReference>
<reference evidence="3" key="1">
    <citation type="journal article" date="2021" name="Proc. Natl. Acad. Sci. U.S.A.">
        <title>A Catalog of Tens of Thousands of Viruses from Human Metagenomes Reveals Hidden Associations with Chronic Diseases.</title>
        <authorList>
            <person name="Tisza M.J."/>
            <person name="Buck C.B."/>
        </authorList>
    </citation>
    <scope>NUCLEOTIDE SEQUENCE</scope>
    <source>
        <strain evidence="3">CtZYN8</strain>
    </source>
</reference>
<protein>
    <submittedName>
        <fullName evidence="3">DNA-damage-inducible protein D</fullName>
    </submittedName>
</protein>
<evidence type="ECO:0000313" key="3">
    <source>
        <dbReference type="EMBL" id="DAF91352.1"/>
    </source>
</evidence>
<feature type="domain" description="Bro-N" evidence="2">
    <location>
        <begin position="22"/>
        <end position="112"/>
    </location>
</feature>
<feature type="region of interest" description="Disordered" evidence="1">
    <location>
        <begin position="266"/>
        <end position="301"/>
    </location>
</feature>